<gene>
    <name evidence="10" type="primary">folP</name>
    <name evidence="10" type="ORF">ACFQ27_06975</name>
</gene>
<evidence type="ECO:0000256" key="3">
    <source>
        <dbReference type="ARBA" id="ARBA00004763"/>
    </source>
</evidence>
<keyword evidence="6" id="KW-0479">Metal-binding</keyword>
<dbReference type="RefSeq" id="WP_377353093.1">
    <property type="nucleotide sequence ID" value="NZ_JBHTLQ010000011.1"/>
</dbReference>
<keyword evidence="7" id="KW-0460">Magnesium</keyword>
<name>A0ABW3SZZ5_9CAUL</name>
<dbReference type="SUPFAM" id="SSF51717">
    <property type="entry name" value="Dihydropteroate synthetase-like"/>
    <property type="match status" value="1"/>
</dbReference>
<dbReference type="Proteomes" id="UP001597216">
    <property type="component" value="Unassembled WGS sequence"/>
</dbReference>
<evidence type="ECO:0000256" key="1">
    <source>
        <dbReference type="ARBA" id="ARBA00000012"/>
    </source>
</evidence>
<comment type="catalytic activity">
    <reaction evidence="1">
        <text>(7,8-dihydropterin-6-yl)methyl diphosphate + 4-aminobenzoate = 7,8-dihydropteroate + diphosphate</text>
        <dbReference type="Rhea" id="RHEA:19949"/>
        <dbReference type="ChEBI" id="CHEBI:17836"/>
        <dbReference type="ChEBI" id="CHEBI:17839"/>
        <dbReference type="ChEBI" id="CHEBI:33019"/>
        <dbReference type="ChEBI" id="CHEBI:72950"/>
        <dbReference type="EC" id="2.5.1.15"/>
    </reaction>
</comment>
<evidence type="ECO:0000259" key="9">
    <source>
        <dbReference type="PROSITE" id="PS50972"/>
    </source>
</evidence>
<comment type="pathway">
    <text evidence="3">Cofactor biosynthesis; tetrahydrofolate biosynthesis; 7,8-dihydrofolate from 2-amino-4-hydroxy-6-hydroxymethyl-7,8-dihydropteridine diphosphate and 4-aminobenzoate: step 1/2.</text>
</comment>
<sequence length="266" mass="28393">MKIFGILNLTEDSFFADSRTPLAEAVVGAERLLAAGADVVDVGPAASNPDAAKVSAEEELRRIAPVLNHLADRLDQVSIDTYLAETQLAAAARGVGYLNDIHGFPDARVREALAGFDCRLVVMHAVQAEGLATREAGLEPDRAVEAILDFFQRRVAELEAAGVARDRIILDPGMGFFLGANPETSFRVLARLPELKALGLPLLVSVSRKSFLRAVAGVSAEEAGPATLAGELWAAAQGCDYIRTHDPRGLKQAWAVWTATQVQAAR</sequence>
<dbReference type="PROSITE" id="PS00793">
    <property type="entry name" value="DHPS_2"/>
    <property type="match status" value="1"/>
</dbReference>
<evidence type="ECO:0000256" key="7">
    <source>
        <dbReference type="ARBA" id="ARBA00022842"/>
    </source>
</evidence>
<dbReference type="InterPro" id="IPR006390">
    <property type="entry name" value="DHP_synth_dom"/>
</dbReference>
<evidence type="ECO:0000256" key="6">
    <source>
        <dbReference type="ARBA" id="ARBA00022723"/>
    </source>
</evidence>
<dbReference type="InterPro" id="IPR000489">
    <property type="entry name" value="Pterin-binding_dom"/>
</dbReference>
<keyword evidence="11" id="KW-1185">Reference proteome</keyword>
<dbReference type="CDD" id="cd00739">
    <property type="entry name" value="DHPS"/>
    <property type="match status" value="1"/>
</dbReference>
<proteinExistence type="predicted"/>
<accession>A0ABW3SZZ5</accession>
<evidence type="ECO:0000313" key="11">
    <source>
        <dbReference type="Proteomes" id="UP001597216"/>
    </source>
</evidence>
<evidence type="ECO:0000313" key="10">
    <source>
        <dbReference type="EMBL" id="MFD1190318.1"/>
    </source>
</evidence>
<feature type="domain" description="Pterin-binding" evidence="9">
    <location>
        <begin position="1"/>
        <end position="255"/>
    </location>
</feature>
<evidence type="ECO:0000256" key="2">
    <source>
        <dbReference type="ARBA" id="ARBA00001946"/>
    </source>
</evidence>
<dbReference type="EMBL" id="JBHTLQ010000011">
    <property type="protein sequence ID" value="MFD1190318.1"/>
    <property type="molecule type" value="Genomic_DNA"/>
</dbReference>
<dbReference type="PROSITE" id="PS50972">
    <property type="entry name" value="PTERIN_BINDING"/>
    <property type="match status" value="1"/>
</dbReference>
<dbReference type="InterPro" id="IPR045031">
    <property type="entry name" value="DHP_synth-like"/>
</dbReference>
<protein>
    <recommendedName>
        <fullName evidence="4">dihydropteroate synthase</fullName>
        <ecNumber evidence="4">2.5.1.15</ecNumber>
    </recommendedName>
</protein>
<dbReference type="PANTHER" id="PTHR20941:SF1">
    <property type="entry name" value="FOLIC ACID SYNTHESIS PROTEIN FOL1"/>
    <property type="match status" value="1"/>
</dbReference>
<dbReference type="GO" id="GO:0004156">
    <property type="term" value="F:dihydropteroate synthase activity"/>
    <property type="evidence" value="ECO:0007669"/>
    <property type="project" value="UniProtKB-EC"/>
</dbReference>
<organism evidence="10 11">
    <name type="scientific">Phenylobacterium conjunctum</name>
    <dbReference type="NCBI Taxonomy" id="1298959"/>
    <lineage>
        <taxon>Bacteria</taxon>
        <taxon>Pseudomonadati</taxon>
        <taxon>Pseudomonadota</taxon>
        <taxon>Alphaproteobacteria</taxon>
        <taxon>Caulobacterales</taxon>
        <taxon>Caulobacteraceae</taxon>
        <taxon>Phenylobacterium</taxon>
    </lineage>
</organism>
<reference evidence="11" key="1">
    <citation type="journal article" date="2019" name="Int. J. Syst. Evol. Microbiol.">
        <title>The Global Catalogue of Microorganisms (GCM) 10K type strain sequencing project: providing services to taxonomists for standard genome sequencing and annotation.</title>
        <authorList>
            <consortium name="The Broad Institute Genomics Platform"/>
            <consortium name="The Broad Institute Genome Sequencing Center for Infectious Disease"/>
            <person name="Wu L."/>
            <person name="Ma J."/>
        </authorList>
    </citation>
    <scope>NUCLEOTIDE SEQUENCE [LARGE SCALE GENOMIC DNA]</scope>
    <source>
        <strain evidence="11">CCUG 55074</strain>
    </source>
</reference>
<dbReference type="PANTHER" id="PTHR20941">
    <property type="entry name" value="FOLATE SYNTHESIS PROTEINS"/>
    <property type="match status" value="1"/>
</dbReference>
<dbReference type="NCBIfam" id="TIGR01496">
    <property type="entry name" value="DHPS"/>
    <property type="match status" value="1"/>
</dbReference>
<comment type="caution">
    <text evidence="10">The sequence shown here is derived from an EMBL/GenBank/DDBJ whole genome shotgun (WGS) entry which is preliminary data.</text>
</comment>
<evidence type="ECO:0000256" key="5">
    <source>
        <dbReference type="ARBA" id="ARBA00022679"/>
    </source>
</evidence>
<comment type="cofactor">
    <cofactor evidence="2">
        <name>Mg(2+)</name>
        <dbReference type="ChEBI" id="CHEBI:18420"/>
    </cofactor>
</comment>
<evidence type="ECO:0000256" key="8">
    <source>
        <dbReference type="ARBA" id="ARBA00022909"/>
    </source>
</evidence>
<keyword evidence="5 10" id="KW-0808">Transferase</keyword>
<dbReference type="Pfam" id="PF00809">
    <property type="entry name" value="Pterin_bind"/>
    <property type="match status" value="1"/>
</dbReference>
<dbReference type="InterPro" id="IPR011005">
    <property type="entry name" value="Dihydropteroate_synth-like_sf"/>
</dbReference>
<dbReference type="EC" id="2.5.1.15" evidence="4"/>
<evidence type="ECO:0000256" key="4">
    <source>
        <dbReference type="ARBA" id="ARBA00012458"/>
    </source>
</evidence>
<keyword evidence="8" id="KW-0289">Folate biosynthesis</keyword>
<dbReference type="Gene3D" id="3.20.20.20">
    <property type="entry name" value="Dihydropteroate synthase-like"/>
    <property type="match status" value="1"/>
</dbReference>